<dbReference type="RefSeq" id="WP_076429341.1">
    <property type="nucleotide sequence ID" value="NZ_FTMP01000012.1"/>
</dbReference>
<dbReference type="AlphaFoldDB" id="A0A1N6XC52"/>
<accession>A0A1N6XC52</accession>
<evidence type="ECO:0000313" key="2">
    <source>
        <dbReference type="Proteomes" id="UP000185841"/>
    </source>
</evidence>
<gene>
    <name evidence="1" type="ORF">SAMN05878282_11281</name>
</gene>
<dbReference type="Proteomes" id="UP000185841">
    <property type="component" value="Unassembled WGS sequence"/>
</dbReference>
<organism evidence="1 2">
    <name type="scientific">Aquipseudomonas alcaligenes</name>
    <name type="common">Pseudomonas alcaligenes</name>
    <dbReference type="NCBI Taxonomy" id="43263"/>
    <lineage>
        <taxon>Bacteria</taxon>
        <taxon>Pseudomonadati</taxon>
        <taxon>Pseudomonadota</taxon>
        <taxon>Gammaproteobacteria</taxon>
        <taxon>Pseudomonadales</taxon>
        <taxon>Pseudomonadaceae</taxon>
        <taxon>Aquipseudomonas</taxon>
    </lineage>
</organism>
<dbReference type="EMBL" id="FTMP01000012">
    <property type="protein sequence ID" value="SIQ99932.1"/>
    <property type="molecule type" value="Genomic_DNA"/>
</dbReference>
<protein>
    <submittedName>
        <fullName evidence="1">Uncharacterized protein</fullName>
    </submittedName>
</protein>
<reference evidence="1 2" key="1">
    <citation type="submission" date="2017-01" db="EMBL/GenBank/DDBJ databases">
        <authorList>
            <person name="Mah S.A."/>
            <person name="Swanson W.J."/>
            <person name="Moy G.W."/>
            <person name="Vacquier V.D."/>
        </authorList>
    </citation>
    <scope>NUCLEOTIDE SEQUENCE [LARGE SCALE GENOMIC DNA]</scope>
    <source>
        <strain evidence="1 2">RU36E</strain>
    </source>
</reference>
<sequence length="65" mass="7343">MTEVHAIYCREIDELMLDSGRTIKVPPQIARTVSPRFLDTRFVKSWAVMCKLIPAHAEVAVMQAA</sequence>
<evidence type="ECO:0000313" key="1">
    <source>
        <dbReference type="EMBL" id="SIQ99932.1"/>
    </source>
</evidence>
<proteinExistence type="predicted"/>
<name>A0A1N6XC52_AQUAC</name>